<dbReference type="EMBL" id="JABSTR010000005">
    <property type="protein sequence ID" value="KAH9371719.1"/>
    <property type="molecule type" value="Genomic_DNA"/>
</dbReference>
<comment type="caution">
    <text evidence="2">The sequence shown here is derived from an EMBL/GenBank/DDBJ whole genome shotgun (WGS) entry which is preliminary data.</text>
</comment>
<gene>
    <name evidence="2" type="ORF">HPB48_006495</name>
</gene>
<reference evidence="2 3" key="1">
    <citation type="journal article" date="2020" name="Cell">
        <title>Large-Scale Comparative Analyses of Tick Genomes Elucidate Their Genetic Diversity and Vector Capacities.</title>
        <authorList>
            <consortium name="Tick Genome and Microbiome Consortium (TIGMIC)"/>
            <person name="Jia N."/>
            <person name="Wang J."/>
            <person name="Shi W."/>
            <person name="Du L."/>
            <person name="Sun Y."/>
            <person name="Zhan W."/>
            <person name="Jiang J.F."/>
            <person name="Wang Q."/>
            <person name="Zhang B."/>
            <person name="Ji P."/>
            <person name="Bell-Sakyi L."/>
            <person name="Cui X.M."/>
            <person name="Yuan T.T."/>
            <person name="Jiang B.G."/>
            <person name="Yang W.F."/>
            <person name="Lam T.T."/>
            <person name="Chang Q.C."/>
            <person name="Ding S.J."/>
            <person name="Wang X.J."/>
            <person name="Zhu J.G."/>
            <person name="Ruan X.D."/>
            <person name="Zhao L."/>
            <person name="Wei J.T."/>
            <person name="Ye R.Z."/>
            <person name="Que T.C."/>
            <person name="Du C.H."/>
            <person name="Zhou Y.H."/>
            <person name="Cheng J.X."/>
            <person name="Dai P.F."/>
            <person name="Guo W.B."/>
            <person name="Han X.H."/>
            <person name="Huang E.J."/>
            <person name="Li L.F."/>
            <person name="Wei W."/>
            <person name="Gao Y.C."/>
            <person name="Liu J.Z."/>
            <person name="Shao H.Z."/>
            <person name="Wang X."/>
            <person name="Wang C.C."/>
            <person name="Yang T.C."/>
            <person name="Huo Q.B."/>
            <person name="Li W."/>
            <person name="Chen H.Y."/>
            <person name="Chen S.E."/>
            <person name="Zhou L.G."/>
            <person name="Ni X.B."/>
            <person name="Tian J.H."/>
            <person name="Sheng Y."/>
            <person name="Liu T."/>
            <person name="Pan Y.S."/>
            <person name="Xia L.Y."/>
            <person name="Li J."/>
            <person name="Zhao F."/>
            <person name="Cao W.C."/>
        </authorList>
    </citation>
    <scope>NUCLEOTIDE SEQUENCE [LARGE SCALE GENOMIC DNA]</scope>
    <source>
        <strain evidence="2">HaeL-2018</strain>
    </source>
</reference>
<name>A0A9J6GA46_HAELO</name>
<evidence type="ECO:0000256" key="1">
    <source>
        <dbReference type="SAM" id="MobiDB-lite"/>
    </source>
</evidence>
<dbReference type="AlphaFoldDB" id="A0A9J6GA46"/>
<evidence type="ECO:0000313" key="2">
    <source>
        <dbReference type="EMBL" id="KAH9371719.1"/>
    </source>
</evidence>
<protein>
    <submittedName>
        <fullName evidence="2">Uncharacterized protein</fullName>
    </submittedName>
</protein>
<organism evidence="2 3">
    <name type="scientific">Haemaphysalis longicornis</name>
    <name type="common">Bush tick</name>
    <dbReference type="NCBI Taxonomy" id="44386"/>
    <lineage>
        <taxon>Eukaryota</taxon>
        <taxon>Metazoa</taxon>
        <taxon>Ecdysozoa</taxon>
        <taxon>Arthropoda</taxon>
        <taxon>Chelicerata</taxon>
        <taxon>Arachnida</taxon>
        <taxon>Acari</taxon>
        <taxon>Parasitiformes</taxon>
        <taxon>Ixodida</taxon>
        <taxon>Ixodoidea</taxon>
        <taxon>Ixodidae</taxon>
        <taxon>Haemaphysalinae</taxon>
        <taxon>Haemaphysalis</taxon>
    </lineage>
</organism>
<dbReference type="Proteomes" id="UP000821853">
    <property type="component" value="Chromosome 3"/>
</dbReference>
<sequence length="121" mass="13598">MQPIVTDIDIQNIVRATLDQMLPSSLEQVLPSIVSQTLSSILAALQELTAPLASIEDDRPPHKRTPTTAEDSDSMQMHNTALAPYPPHLRKSLIVWQWNCRGLRRKKSPLLQHMKLVVQDA</sequence>
<accession>A0A9J6GA46</accession>
<evidence type="ECO:0000313" key="3">
    <source>
        <dbReference type="Proteomes" id="UP000821853"/>
    </source>
</evidence>
<proteinExistence type="predicted"/>
<feature type="compositionally biased region" description="Polar residues" evidence="1">
    <location>
        <begin position="66"/>
        <end position="79"/>
    </location>
</feature>
<dbReference type="VEuPathDB" id="VectorBase:HLOH_041227"/>
<feature type="region of interest" description="Disordered" evidence="1">
    <location>
        <begin position="52"/>
        <end position="82"/>
    </location>
</feature>
<keyword evidence="3" id="KW-1185">Reference proteome</keyword>